<dbReference type="GO" id="GO:0003677">
    <property type="term" value="F:DNA binding"/>
    <property type="evidence" value="ECO:0007669"/>
    <property type="project" value="UniProtKB-KW"/>
</dbReference>
<sequence length="268" mass="31691">MAYRVKEVADLTGISIRTLHHYDHIGLLKPSFLTDAGYRMYNNQDLERLQQILFFKELDFPLQKIKEILDHPAFDPKHALQLHREVIIAKKERLERIIQTIDQKIQEIEEGAEMEKNKMFTAFNLKEIDEHKKKYSEEAKQTHGKEFVRQVEEVTASYTDAQWSFIMGKWKDLYERMARYIGDNPSHPEVQRAVDEYRQLITDYFYDCTPEIFRGLGDLYVQDERFTKNIDQYGNGLSRFLCEAIHIYCDQLKAADDSLSCKAKNPPR</sequence>
<dbReference type="PROSITE" id="PS50937">
    <property type="entry name" value="HTH_MERR_2"/>
    <property type="match status" value="1"/>
</dbReference>
<evidence type="ECO:0000256" key="3">
    <source>
        <dbReference type="ARBA" id="ARBA00023159"/>
    </source>
</evidence>
<feature type="domain" description="HTH merR-type" evidence="6">
    <location>
        <begin position="2"/>
        <end position="71"/>
    </location>
</feature>
<dbReference type="InterPro" id="IPR012925">
    <property type="entry name" value="TipAS_dom"/>
</dbReference>
<dbReference type="RefSeq" id="WP_142504490.1">
    <property type="nucleotide sequence ID" value="NZ_FXTI01000002.1"/>
</dbReference>
<dbReference type="PANTHER" id="PTHR30204:SF90">
    <property type="entry name" value="HTH-TYPE TRANSCRIPTIONAL ACTIVATOR MTA"/>
    <property type="match status" value="1"/>
</dbReference>
<evidence type="ECO:0000313" key="8">
    <source>
        <dbReference type="Proteomes" id="UP000315636"/>
    </source>
</evidence>
<keyword evidence="1" id="KW-0805">Transcription regulation</keyword>
<dbReference type="Pfam" id="PF07739">
    <property type="entry name" value="TipAS"/>
    <property type="match status" value="1"/>
</dbReference>
<dbReference type="AlphaFoldDB" id="A0A521BL35"/>
<evidence type="ECO:0000256" key="5">
    <source>
        <dbReference type="SAM" id="Coils"/>
    </source>
</evidence>
<feature type="coiled-coil region" evidence="5">
    <location>
        <begin position="91"/>
        <end position="118"/>
    </location>
</feature>
<accession>A0A521BL35</accession>
<name>A0A521BL35_9BACL</name>
<keyword evidence="2 7" id="KW-0238">DNA-binding</keyword>
<dbReference type="Gene3D" id="1.10.490.50">
    <property type="entry name" value="Antibiotic binding domain of TipA-like multidrug resistance regulators"/>
    <property type="match status" value="1"/>
</dbReference>
<dbReference type="SMART" id="SM00422">
    <property type="entry name" value="HTH_MERR"/>
    <property type="match status" value="1"/>
</dbReference>
<keyword evidence="3" id="KW-0010">Activator</keyword>
<dbReference type="SUPFAM" id="SSF89082">
    <property type="entry name" value="Antibiotic binding domain of TipA-like multidrug resistance regulators"/>
    <property type="match status" value="1"/>
</dbReference>
<dbReference type="InterPro" id="IPR036244">
    <property type="entry name" value="TipA-like_antibiotic-bd"/>
</dbReference>
<gene>
    <name evidence="7" type="ORF">SAMN06264849_102184</name>
</gene>
<protein>
    <submittedName>
        <fullName evidence="7">DNA-binding transcriptional regulator, MerR family</fullName>
    </submittedName>
</protein>
<evidence type="ECO:0000256" key="1">
    <source>
        <dbReference type="ARBA" id="ARBA00023015"/>
    </source>
</evidence>
<dbReference type="EMBL" id="FXTI01000002">
    <property type="protein sequence ID" value="SMO47874.1"/>
    <property type="molecule type" value="Genomic_DNA"/>
</dbReference>
<evidence type="ECO:0000313" key="7">
    <source>
        <dbReference type="EMBL" id="SMO47874.1"/>
    </source>
</evidence>
<dbReference type="SUPFAM" id="SSF46955">
    <property type="entry name" value="Putative DNA-binding domain"/>
    <property type="match status" value="1"/>
</dbReference>
<dbReference type="GO" id="GO:0003700">
    <property type="term" value="F:DNA-binding transcription factor activity"/>
    <property type="evidence" value="ECO:0007669"/>
    <property type="project" value="InterPro"/>
</dbReference>
<dbReference type="Gene3D" id="1.10.1660.10">
    <property type="match status" value="1"/>
</dbReference>
<evidence type="ECO:0000256" key="2">
    <source>
        <dbReference type="ARBA" id="ARBA00023125"/>
    </source>
</evidence>
<keyword evidence="4" id="KW-0804">Transcription</keyword>
<dbReference type="InterPro" id="IPR047057">
    <property type="entry name" value="MerR_fam"/>
</dbReference>
<proteinExistence type="predicted"/>
<dbReference type="OrthoDB" id="9814833at2"/>
<dbReference type="Proteomes" id="UP000315636">
    <property type="component" value="Unassembled WGS sequence"/>
</dbReference>
<dbReference type="PANTHER" id="PTHR30204">
    <property type="entry name" value="REDOX-CYCLING DRUG-SENSING TRANSCRIPTIONAL ACTIVATOR SOXR"/>
    <property type="match status" value="1"/>
</dbReference>
<organism evidence="7 8">
    <name type="scientific">Melghirimyces algeriensis</name>
    <dbReference type="NCBI Taxonomy" id="910412"/>
    <lineage>
        <taxon>Bacteria</taxon>
        <taxon>Bacillati</taxon>
        <taxon>Bacillota</taxon>
        <taxon>Bacilli</taxon>
        <taxon>Bacillales</taxon>
        <taxon>Thermoactinomycetaceae</taxon>
        <taxon>Melghirimyces</taxon>
    </lineage>
</organism>
<keyword evidence="8" id="KW-1185">Reference proteome</keyword>
<reference evidence="7 8" key="1">
    <citation type="submission" date="2017-05" db="EMBL/GenBank/DDBJ databases">
        <authorList>
            <person name="Varghese N."/>
            <person name="Submissions S."/>
        </authorList>
    </citation>
    <scope>NUCLEOTIDE SEQUENCE [LARGE SCALE GENOMIC DNA]</scope>
    <source>
        <strain evidence="7 8">DSM 45474</strain>
    </source>
</reference>
<keyword evidence="5" id="KW-0175">Coiled coil</keyword>
<evidence type="ECO:0000256" key="4">
    <source>
        <dbReference type="ARBA" id="ARBA00023163"/>
    </source>
</evidence>
<evidence type="ECO:0000259" key="6">
    <source>
        <dbReference type="PROSITE" id="PS50937"/>
    </source>
</evidence>
<dbReference type="CDD" id="cd01106">
    <property type="entry name" value="HTH_TipAL-Mta"/>
    <property type="match status" value="1"/>
</dbReference>
<dbReference type="InterPro" id="IPR009061">
    <property type="entry name" value="DNA-bd_dom_put_sf"/>
</dbReference>
<dbReference type="Pfam" id="PF13411">
    <property type="entry name" value="MerR_1"/>
    <property type="match status" value="1"/>
</dbReference>
<dbReference type="InterPro" id="IPR000551">
    <property type="entry name" value="MerR-type_HTH_dom"/>
</dbReference>